<feature type="domain" description="EamA" evidence="2">
    <location>
        <begin position="5"/>
        <end position="134"/>
    </location>
</feature>
<evidence type="ECO:0000313" key="4">
    <source>
        <dbReference type="Proteomes" id="UP000218765"/>
    </source>
</evidence>
<dbReference type="KEGG" id="ttc:FOKN1_2086"/>
<dbReference type="Proteomes" id="UP000218765">
    <property type="component" value="Chromosome"/>
</dbReference>
<dbReference type="AlphaFoldDB" id="A0A1Z4VS55"/>
<proteinExistence type="predicted"/>
<reference evidence="3 4" key="1">
    <citation type="submission" date="2017-05" db="EMBL/GenBank/DDBJ databases">
        <title>Thiocyanate degradation by Thiohalobacter thiocyanaticus FOKN1.</title>
        <authorList>
            <person name="Oshiki M."/>
            <person name="Fukushima T."/>
            <person name="Kawano S."/>
            <person name="Nakagawa J."/>
        </authorList>
    </citation>
    <scope>NUCLEOTIDE SEQUENCE [LARGE SCALE GENOMIC DNA]</scope>
    <source>
        <strain evidence="3 4">FOKN1</strain>
    </source>
</reference>
<dbReference type="EMBL" id="AP018052">
    <property type="protein sequence ID" value="BAZ94466.1"/>
    <property type="molecule type" value="Genomic_DNA"/>
</dbReference>
<feature type="transmembrane region" description="Helical" evidence="1">
    <location>
        <begin position="33"/>
        <end position="53"/>
    </location>
</feature>
<keyword evidence="4" id="KW-1185">Reference proteome</keyword>
<feature type="transmembrane region" description="Helical" evidence="1">
    <location>
        <begin position="150"/>
        <end position="166"/>
    </location>
</feature>
<accession>A0A1Z4VS55</accession>
<organism evidence="3 4">
    <name type="scientific">Thiohalobacter thiocyanaticus</name>
    <dbReference type="NCBI Taxonomy" id="585455"/>
    <lineage>
        <taxon>Bacteria</taxon>
        <taxon>Pseudomonadati</taxon>
        <taxon>Pseudomonadota</taxon>
        <taxon>Gammaproteobacteria</taxon>
        <taxon>Thiohalobacterales</taxon>
        <taxon>Thiohalobacteraceae</taxon>
        <taxon>Thiohalobacter</taxon>
    </lineage>
</organism>
<evidence type="ECO:0000313" key="3">
    <source>
        <dbReference type="EMBL" id="BAZ94466.1"/>
    </source>
</evidence>
<name>A0A1Z4VS55_9GAMM</name>
<feature type="transmembrane region" description="Helical" evidence="1">
    <location>
        <begin position="65"/>
        <end position="85"/>
    </location>
</feature>
<dbReference type="SUPFAM" id="SSF103481">
    <property type="entry name" value="Multidrug resistance efflux transporter EmrE"/>
    <property type="match status" value="2"/>
</dbReference>
<feature type="transmembrane region" description="Helical" evidence="1">
    <location>
        <begin position="178"/>
        <end position="196"/>
    </location>
</feature>
<dbReference type="PANTHER" id="PTHR22911">
    <property type="entry name" value="ACYL-MALONYL CONDENSING ENZYME-RELATED"/>
    <property type="match status" value="1"/>
</dbReference>
<evidence type="ECO:0000259" key="2">
    <source>
        <dbReference type="Pfam" id="PF00892"/>
    </source>
</evidence>
<feature type="transmembrane region" description="Helical" evidence="1">
    <location>
        <begin position="239"/>
        <end position="258"/>
    </location>
</feature>
<dbReference type="InterPro" id="IPR000620">
    <property type="entry name" value="EamA_dom"/>
</dbReference>
<gene>
    <name evidence="3" type="ORF">FOKN1_2086</name>
</gene>
<feature type="transmembrane region" description="Helical" evidence="1">
    <location>
        <begin position="208"/>
        <end position="227"/>
    </location>
</feature>
<keyword evidence="1" id="KW-1133">Transmembrane helix</keyword>
<feature type="domain" description="EamA" evidence="2">
    <location>
        <begin position="147"/>
        <end position="279"/>
    </location>
</feature>
<dbReference type="GO" id="GO:0016020">
    <property type="term" value="C:membrane"/>
    <property type="evidence" value="ECO:0007669"/>
    <property type="project" value="InterPro"/>
</dbReference>
<dbReference type="Pfam" id="PF00892">
    <property type="entry name" value="EamA"/>
    <property type="match status" value="2"/>
</dbReference>
<protein>
    <submittedName>
        <fullName evidence="3">Permeases</fullName>
    </submittedName>
</protein>
<keyword evidence="1" id="KW-0472">Membrane</keyword>
<feature type="transmembrane region" description="Helical" evidence="1">
    <location>
        <begin position="91"/>
        <end position="109"/>
    </location>
</feature>
<evidence type="ECO:0000256" key="1">
    <source>
        <dbReference type="SAM" id="Phobius"/>
    </source>
</evidence>
<sequence length="291" mass="31220">MTLLPILSLLLAACMWGTVWYPLRLLEGGGLHGLWSILIAYSTAMLLGLVLLWRHGGELRRDPQALLVMALANGWCNVAFVLAVIEGPVMRVLLLFYLSPLWSVILARLILGERLSREARLVFAMALTGAVIMLWNPALGLPWPQGTGDWLAVSAGFGFALSNVMIRRMQALSVWSKTAVSWVGVLVVALTMLVVAGQTEVPTVAGGVWLGAVGLGIFGIVVMTLTVQYGVSHLPIHRSAVILLFELVAGAVSSYLLAHELVKPQEWGGGALIVAAAYVSAHAARRQGEVD</sequence>
<feature type="transmembrane region" description="Helical" evidence="1">
    <location>
        <begin position="121"/>
        <end position="138"/>
    </location>
</feature>
<dbReference type="InterPro" id="IPR037185">
    <property type="entry name" value="EmrE-like"/>
</dbReference>
<keyword evidence="1" id="KW-0812">Transmembrane</keyword>